<reference evidence="12 13" key="2">
    <citation type="journal article" date="2018" name="Elife">
        <title>Firefly genomes illuminate parallel origins of bioluminescence in beetles.</title>
        <authorList>
            <person name="Fallon T.R."/>
            <person name="Lower S.E."/>
            <person name="Chang C.H."/>
            <person name="Bessho-Uehara M."/>
            <person name="Martin G.J."/>
            <person name="Bewick A.J."/>
            <person name="Behringer M."/>
            <person name="Debat H.J."/>
            <person name="Wong I."/>
            <person name="Day J.C."/>
            <person name="Suvorov A."/>
            <person name="Silva C.J."/>
            <person name="Stanger-Hall K.F."/>
            <person name="Hall D.W."/>
            <person name="Schmitz R.J."/>
            <person name="Nelson D.R."/>
            <person name="Lewis S.M."/>
            <person name="Shigenobu S."/>
            <person name="Bybee S.M."/>
            <person name="Larracuente A.M."/>
            <person name="Oba Y."/>
            <person name="Weng J.K."/>
        </authorList>
    </citation>
    <scope>NUCLEOTIDE SEQUENCE [LARGE SCALE GENOMIC DNA]</scope>
    <source>
        <strain evidence="12">1611_PpyrPB1</strain>
        <tissue evidence="12">Whole body</tissue>
    </source>
</reference>
<dbReference type="GO" id="GO:0033925">
    <property type="term" value="F:mannosyl-glycoprotein endo-beta-N-acetylglucosaminidase activity"/>
    <property type="evidence" value="ECO:0007669"/>
    <property type="project" value="UniProtKB-EC"/>
</dbReference>
<dbReference type="PANTHER" id="PTHR13246:SF1">
    <property type="entry name" value="CYTOSOLIC ENDO-BETA-N-ACETYLGLUCOSAMINIDASE"/>
    <property type="match status" value="1"/>
</dbReference>
<dbReference type="CDD" id="cd06547">
    <property type="entry name" value="GH85_ENGase"/>
    <property type="match status" value="1"/>
</dbReference>
<dbReference type="Proteomes" id="UP000327044">
    <property type="component" value="Unassembled WGS sequence"/>
</dbReference>
<dbReference type="InterPro" id="IPR017853">
    <property type="entry name" value="GH"/>
</dbReference>
<feature type="domain" description="Cytosolic endo-beta-N-acetylglucosaminidase TIM barrel" evidence="10">
    <location>
        <begin position="85"/>
        <end position="336"/>
    </location>
</feature>
<comment type="subcellular location">
    <subcellularLocation>
        <location evidence="1">Cytoplasm</location>
        <location evidence="1">Cytosol</location>
    </subcellularLocation>
</comment>
<evidence type="ECO:0000313" key="11">
    <source>
        <dbReference type="EMBL" id="JAV63566.1"/>
    </source>
</evidence>
<comment type="catalytic activity">
    <reaction evidence="7">
        <text>an N(4)-(oligosaccharide-(1-&gt;3)-[oligosaccharide-(1-&gt;6)]-beta-D-Man-(1-&gt;4)-beta-D-GlcNAc-(1-&gt;4)-alpha-D-GlcNAc)-L-asparaginyl-[protein] + H2O = an oligosaccharide-(1-&gt;3)-[oligosaccharide-(1-&gt;6)]-beta-D-Man-(1-&gt;4)-D-GlcNAc + N(4)-(N-acetyl-beta-D-glucosaminyl)-L-asparaginyl-[protein]</text>
        <dbReference type="Rhea" id="RHEA:73067"/>
        <dbReference type="Rhea" id="RHEA-COMP:12603"/>
        <dbReference type="Rhea" id="RHEA-COMP:18176"/>
        <dbReference type="ChEBI" id="CHEBI:15377"/>
        <dbReference type="ChEBI" id="CHEBI:132248"/>
        <dbReference type="ChEBI" id="CHEBI:192714"/>
        <dbReference type="ChEBI" id="CHEBI:192715"/>
        <dbReference type="EC" id="3.2.1.96"/>
    </reaction>
</comment>
<evidence type="ECO:0000256" key="1">
    <source>
        <dbReference type="ARBA" id="ARBA00004514"/>
    </source>
</evidence>
<dbReference type="Gene3D" id="3.20.20.80">
    <property type="entry name" value="Glycosidases"/>
    <property type="match status" value="1"/>
</dbReference>
<keyword evidence="4" id="KW-0963">Cytoplasm</keyword>
<dbReference type="SUPFAM" id="SSF51445">
    <property type="entry name" value="(Trans)glycosidases"/>
    <property type="match status" value="1"/>
</dbReference>
<accession>A0A1Y1KVY4</accession>
<dbReference type="EC" id="3.2.1.96" evidence="3"/>
<evidence type="ECO:0000313" key="12">
    <source>
        <dbReference type="EMBL" id="KAB0794075.1"/>
    </source>
</evidence>
<proteinExistence type="inferred from homology"/>
<keyword evidence="5" id="KW-0378">Hydrolase</keyword>
<evidence type="ECO:0000256" key="2">
    <source>
        <dbReference type="ARBA" id="ARBA00007849"/>
    </source>
</evidence>
<sequence length="556" mass="64164">MNKSLRDEKVCCPISDLNSVWQYTKNPPKWITQIVDIKPRSDFVIKNTSLTCHTESNRFAPATRFDRHTTPRTLVCHDMKGGYIEDKFIDPLNKGNCYTFYRWSQIDIFIYFSHHLVTIPPLAWINAAHSNGVQILGTFITEWEPGKAVCEEIFASPKSLKKFVNILVEICVLFKLDGWLLNIENGLDDTGPLKTFVKQLTEKMHMKRPGSLVLWYDSITDEGKLKWQNELNANNRCYFDNCDGIFLNYSWNEENLVNTYQAAEHRRHDVYVGVDVFGRNFYGGGNFNTYLAVEKIREHDLSIAIFAQGWTHETLDPEPADTFLERFLARDNAFWKSLWPYLYSYPINRVFETFFYVGVDKNWYKLNKQDVQLSQCLQSSLNLAEVENVSTLDGLCDCLQLHYQEPYTICSITSKALKVEETYIHHLFSCEIRVSSSVIFYSYIKQFNASCCTESENDYLDLVILIRSRGGSFKKIVCYSENKQVLNSSCTSMEINSTEDERVVNLVSNKHKVPSDWILRCYVLEINDTVISEIGAIIRNNSCVGLCGIGFIEVPT</sequence>
<dbReference type="Pfam" id="PF03644">
    <property type="entry name" value="Glyco_hydro_85"/>
    <property type="match status" value="1"/>
</dbReference>
<name>A0A1Y1KVY4_PHOPY</name>
<evidence type="ECO:0000256" key="5">
    <source>
        <dbReference type="ARBA" id="ARBA00022801"/>
    </source>
</evidence>
<reference evidence="12" key="3">
    <citation type="submission" date="2019-08" db="EMBL/GenBank/DDBJ databases">
        <authorList>
            <consortium name="Photinus pyralis genome working group"/>
            <person name="Fallon T.R."/>
            <person name="Sander Lower S.E."/>
            <person name="Weng J.-K."/>
        </authorList>
    </citation>
    <scope>NUCLEOTIDE SEQUENCE</scope>
    <source>
        <strain evidence="12">1611_PpyrPB1</strain>
        <tissue evidence="12">Whole body</tissue>
    </source>
</reference>
<dbReference type="InterPro" id="IPR032979">
    <property type="entry name" value="ENGase"/>
</dbReference>
<dbReference type="PANTHER" id="PTHR13246">
    <property type="entry name" value="ENDO BETA N-ACETYLGLUCOSAMINIDASE"/>
    <property type="match status" value="1"/>
</dbReference>
<keyword evidence="6" id="KW-0326">Glycosidase</keyword>
<dbReference type="OrthoDB" id="284473at2759"/>
<evidence type="ECO:0000256" key="9">
    <source>
        <dbReference type="ARBA" id="ARBA00072457"/>
    </source>
</evidence>
<dbReference type="AlphaFoldDB" id="A0A1Y1KVY4"/>
<evidence type="ECO:0000256" key="7">
    <source>
        <dbReference type="ARBA" id="ARBA00034414"/>
    </source>
</evidence>
<comment type="similarity">
    <text evidence="2">Belongs to the glycosyl hydrolase 85 family.</text>
</comment>
<dbReference type="EMBL" id="GEZM01076899">
    <property type="protein sequence ID" value="JAV63566.1"/>
    <property type="molecule type" value="Transcribed_RNA"/>
</dbReference>
<evidence type="ECO:0000256" key="4">
    <source>
        <dbReference type="ARBA" id="ARBA00022490"/>
    </source>
</evidence>
<evidence type="ECO:0000313" key="13">
    <source>
        <dbReference type="Proteomes" id="UP000327044"/>
    </source>
</evidence>
<dbReference type="InterPro" id="IPR005201">
    <property type="entry name" value="TIM_ENGase"/>
</dbReference>
<organism evidence="11">
    <name type="scientific">Photinus pyralis</name>
    <name type="common">Common eastern firefly</name>
    <name type="synonym">Lampyris pyralis</name>
    <dbReference type="NCBI Taxonomy" id="7054"/>
    <lineage>
        <taxon>Eukaryota</taxon>
        <taxon>Metazoa</taxon>
        <taxon>Ecdysozoa</taxon>
        <taxon>Arthropoda</taxon>
        <taxon>Hexapoda</taxon>
        <taxon>Insecta</taxon>
        <taxon>Pterygota</taxon>
        <taxon>Neoptera</taxon>
        <taxon>Endopterygota</taxon>
        <taxon>Coleoptera</taxon>
        <taxon>Polyphaga</taxon>
        <taxon>Elateriformia</taxon>
        <taxon>Elateroidea</taxon>
        <taxon>Lampyridae</taxon>
        <taxon>Lampyrinae</taxon>
        <taxon>Photinus</taxon>
    </lineage>
</organism>
<evidence type="ECO:0000256" key="3">
    <source>
        <dbReference type="ARBA" id="ARBA00012566"/>
    </source>
</evidence>
<comment type="function">
    <text evidence="8">Endoglycosidase that releases N-glycans from glycoproteins by cleaving the beta-1,4-glycosidic bond in the N,N'-diacetylchitobiose core. Involved in the processing of free oligosaccharides in the cytosol.</text>
</comment>
<dbReference type="FunCoup" id="A0A1Y1KVY4">
    <property type="interactions" value="64"/>
</dbReference>
<evidence type="ECO:0000256" key="8">
    <source>
        <dbReference type="ARBA" id="ARBA00054935"/>
    </source>
</evidence>
<keyword evidence="13" id="KW-1185">Reference proteome</keyword>
<reference evidence="11" key="1">
    <citation type="journal article" date="2016" name="Sci. Rep.">
        <title>Molecular characterization of firefly nuptial gifts: a multi-omics approach sheds light on postcopulatory sexual selection.</title>
        <authorList>
            <person name="Al-Wathiqui N."/>
            <person name="Fallon T.R."/>
            <person name="South A."/>
            <person name="Weng J.K."/>
            <person name="Lewis S.M."/>
        </authorList>
    </citation>
    <scope>NUCLEOTIDE SEQUENCE</scope>
</reference>
<protein>
    <recommendedName>
        <fullName evidence="9">Cytosolic endo-beta-N-acetylglucosaminidase</fullName>
        <ecNumber evidence="3">3.2.1.96</ecNumber>
    </recommendedName>
</protein>
<dbReference type="FunFam" id="3.20.20.80:FF:000043">
    <property type="entry name" value="cytosolic endo-beta-N-acetylglucosaminidase"/>
    <property type="match status" value="1"/>
</dbReference>
<dbReference type="GO" id="GO:0005829">
    <property type="term" value="C:cytosol"/>
    <property type="evidence" value="ECO:0007669"/>
    <property type="project" value="UniProtKB-SubCell"/>
</dbReference>
<dbReference type="EMBL" id="VVIM01000009">
    <property type="protein sequence ID" value="KAB0794075.1"/>
    <property type="molecule type" value="Genomic_DNA"/>
</dbReference>
<gene>
    <name evidence="12" type="ORF">PPYR_13695</name>
</gene>
<evidence type="ECO:0000256" key="6">
    <source>
        <dbReference type="ARBA" id="ARBA00023295"/>
    </source>
</evidence>
<evidence type="ECO:0000259" key="10">
    <source>
        <dbReference type="Pfam" id="PF03644"/>
    </source>
</evidence>
<dbReference type="InParanoid" id="A0A1Y1KVY4"/>